<accession>A0A2P8GL40</accession>
<proteinExistence type="predicted"/>
<dbReference type="Gene3D" id="1.50.10.10">
    <property type="match status" value="1"/>
</dbReference>
<dbReference type="EMBL" id="PYGK01000002">
    <property type="protein sequence ID" value="PSL34660.1"/>
    <property type="molecule type" value="Genomic_DNA"/>
</dbReference>
<dbReference type="Proteomes" id="UP000240978">
    <property type="component" value="Unassembled WGS sequence"/>
</dbReference>
<dbReference type="RefSeq" id="WP_106600939.1">
    <property type="nucleotide sequence ID" value="NZ_PYGK01000002.1"/>
</dbReference>
<dbReference type="InterPro" id="IPR012341">
    <property type="entry name" value="6hp_glycosidase-like_sf"/>
</dbReference>
<dbReference type="Pfam" id="PF06202">
    <property type="entry name" value="GDE_C"/>
    <property type="match status" value="1"/>
</dbReference>
<evidence type="ECO:0000259" key="1">
    <source>
        <dbReference type="Pfam" id="PF06202"/>
    </source>
</evidence>
<evidence type="ECO:0000259" key="2">
    <source>
        <dbReference type="Pfam" id="PF12439"/>
    </source>
</evidence>
<organism evidence="3 4">
    <name type="scientific">Chitinophaga ginsengisoli</name>
    <dbReference type="NCBI Taxonomy" id="363837"/>
    <lineage>
        <taxon>Bacteria</taxon>
        <taxon>Pseudomonadati</taxon>
        <taxon>Bacteroidota</taxon>
        <taxon>Chitinophagia</taxon>
        <taxon>Chitinophagales</taxon>
        <taxon>Chitinophagaceae</taxon>
        <taxon>Chitinophaga</taxon>
    </lineage>
</organism>
<protein>
    <submittedName>
        <fullName evidence="3">Putative glycogen debranching enzyme</fullName>
    </submittedName>
</protein>
<dbReference type="InterPro" id="IPR024742">
    <property type="entry name" value="Glycogen_debranch_N"/>
</dbReference>
<dbReference type="Pfam" id="PF12439">
    <property type="entry name" value="GDE_N"/>
    <property type="match status" value="1"/>
</dbReference>
<comment type="caution">
    <text evidence="3">The sequence shown here is derived from an EMBL/GenBank/DDBJ whole genome shotgun (WGS) entry which is preliminary data.</text>
</comment>
<dbReference type="InterPro" id="IPR010401">
    <property type="entry name" value="AGL/Gdb1"/>
</dbReference>
<dbReference type="GO" id="GO:0004135">
    <property type="term" value="F:amylo-alpha-1,6-glucosidase activity"/>
    <property type="evidence" value="ECO:0007669"/>
    <property type="project" value="InterPro"/>
</dbReference>
<dbReference type="GO" id="GO:0004134">
    <property type="term" value="F:4-alpha-glucanotransferase activity"/>
    <property type="evidence" value="ECO:0007669"/>
    <property type="project" value="InterPro"/>
</dbReference>
<gene>
    <name evidence="3" type="ORF">CLV42_102233</name>
</gene>
<dbReference type="SUPFAM" id="SSF48208">
    <property type="entry name" value="Six-hairpin glycosidases"/>
    <property type="match status" value="1"/>
</dbReference>
<keyword evidence="4" id="KW-1185">Reference proteome</keyword>
<dbReference type="PANTHER" id="PTHR10569">
    <property type="entry name" value="GLYCOGEN DEBRANCHING ENZYME"/>
    <property type="match status" value="1"/>
</dbReference>
<name>A0A2P8GL40_9BACT</name>
<dbReference type="PANTHER" id="PTHR10569:SF2">
    <property type="entry name" value="GLYCOGEN DEBRANCHING ENZYME"/>
    <property type="match status" value="1"/>
</dbReference>
<dbReference type="GO" id="GO:0005980">
    <property type="term" value="P:glycogen catabolic process"/>
    <property type="evidence" value="ECO:0007669"/>
    <property type="project" value="InterPro"/>
</dbReference>
<dbReference type="OrthoDB" id="9761875at2"/>
<sequence length="655" mass="73453">MLYNCFHGPLMQDLNFSAAREYLVAGPSGSWSASTISGCHTRKYHGLLVTPQSFPGDDNYVLLSSLEETCICDDQSIQLSLHRYTGAETPSAQQYIQAFAANPLPQWWYQVGEDLLLKEIVPDAHGGIMVRYSLLTGIKPIKLQLRPLVAFRNMHSLTRANTAANTAIRTVEEGISINLYPGYSDLFLQLKKGAFQPDGCWYYNIEYSWEKERGYDYQEDLYSPGYFEVQMIPGDSVIFYGGLSPVNVSTLEEKYTKGATAASKPETLKDHLLLTAGQFLLPDRIKAGFYWFGSWGRDTCISLPGLTLLTGKIHLFKSIIRYQLKHIKNGLLANLGTGTSAQYNTVDASLWLIWALQQYAEKTHSWKDIWQEYGKTLKSILTAYKEGTLFNIHMDEDGLIYAGGPGLALTWMDAIAPEGPVTPRTGKAVDVNALWYNAICFCLNAATEANDQAFIESWETYPEKIAKSFTACFWSDEKKYLADNVNGETRDWSVRPNQLFAVSMPSSPLLPTQQRAVMGKVKDDLLTPRGLRTLSPFDPQYLPAYGGDQPSRDRAYHQGTVWPWLLGHFTEALLKAEGPVALPFLEKIYDGFKYVLDEYCINNIPELFSGDFPHTPGGAVAQAWSVAELIRMEHLISGFRTQQLTATINTVNQQI</sequence>
<evidence type="ECO:0000313" key="3">
    <source>
        <dbReference type="EMBL" id="PSL34660.1"/>
    </source>
</evidence>
<dbReference type="InterPro" id="IPR032790">
    <property type="entry name" value="GDE_C"/>
</dbReference>
<dbReference type="InterPro" id="IPR008928">
    <property type="entry name" value="6-hairpin_glycosidase_sf"/>
</dbReference>
<dbReference type="AlphaFoldDB" id="A0A2P8GL40"/>
<feature type="domain" description="Glycogen debranching enzyme bacterial and archaeal type N-terminal" evidence="2">
    <location>
        <begin position="20"/>
        <end position="237"/>
    </location>
</feature>
<feature type="domain" description="Glycogen debranching enzyme C-terminal" evidence="1">
    <location>
        <begin position="284"/>
        <end position="631"/>
    </location>
</feature>
<evidence type="ECO:0000313" key="4">
    <source>
        <dbReference type="Proteomes" id="UP000240978"/>
    </source>
</evidence>
<reference evidence="3 4" key="1">
    <citation type="submission" date="2018-03" db="EMBL/GenBank/DDBJ databases">
        <title>Genomic Encyclopedia of Archaeal and Bacterial Type Strains, Phase II (KMG-II): from individual species to whole genera.</title>
        <authorList>
            <person name="Goeker M."/>
        </authorList>
    </citation>
    <scope>NUCLEOTIDE SEQUENCE [LARGE SCALE GENOMIC DNA]</scope>
    <source>
        <strain evidence="3 4">DSM 18107</strain>
    </source>
</reference>